<dbReference type="PANTHER" id="PTHR22916">
    <property type="entry name" value="GLYCOSYLTRANSFERASE"/>
    <property type="match status" value="1"/>
</dbReference>
<accession>A0ABP8F545</accession>
<feature type="domain" description="Glycosyl transferase family 1" evidence="1">
    <location>
        <begin position="180"/>
        <end position="344"/>
    </location>
</feature>
<dbReference type="Pfam" id="PF13439">
    <property type="entry name" value="Glyco_transf_4"/>
    <property type="match status" value="1"/>
</dbReference>
<evidence type="ECO:0000313" key="5">
    <source>
        <dbReference type="Proteomes" id="UP001501844"/>
    </source>
</evidence>
<dbReference type="InterPro" id="IPR001296">
    <property type="entry name" value="Glyco_trans_1"/>
</dbReference>
<dbReference type="CDD" id="cd00761">
    <property type="entry name" value="Glyco_tranf_GTA_type"/>
    <property type="match status" value="1"/>
</dbReference>
<organism evidence="4 5">
    <name type="scientific">Nibribacter koreensis</name>
    <dbReference type="NCBI Taxonomy" id="1084519"/>
    <lineage>
        <taxon>Bacteria</taxon>
        <taxon>Pseudomonadati</taxon>
        <taxon>Bacteroidota</taxon>
        <taxon>Cytophagia</taxon>
        <taxon>Cytophagales</taxon>
        <taxon>Hymenobacteraceae</taxon>
        <taxon>Nibribacter</taxon>
    </lineage>
</organism>
<dbReference type="PANTHER" id="PTHR22916:SF64">
    <property type="entry name" value="TRANSFERASE, PUTATIVE-RELATED"/>
    <property type="match status" value="1"/>
</dbReference>
<dbReference type="EMBL" id="BAABGX010000001">
    <property type="protein sequence ID" value="GAA4295186.1"/>
    <property type="molecule type" value="Genomic_DNA"/>
</dbReference>
<name>A0ABP8F545_9BACT</name>
<evidence type="ECO:0000313" key="4">
    <source>
        <dbReference type="EMBL" id="GAA4295186.1"/>
    </source>
</evidence>
<gene>
    <name evidence="4" type="ORF">GCM10023183_00730</name>
</gene>
<dbReference type="Gene3D" id="3.40.50.2000">
    <property type="entry name" value="Glycogen Phosphorylase B"/>
    <property type="match status" value="2"/>
</dbReference>
<sequence>MLCEKGYEVTVFVNDSSVNNIVEEQEKGVRVVRFCPSLTNSSAFLGYVTNLSYEFAHVLKQYVKKEGVPDVIESQDYQGIAYYLLQYKHLHYDWCKEAFVVITMHSPSFLYHEFNHVPLYKYPNYWIGEMERFCLQAASLIISPSNYLVEEVKKRFPFENAHLFILPNPHVMPTSLGNRIRKNKEKGHITFYGKLSPQKGSFHLLNYFKAAWETGFKEPLILVGGQDIVYHPEGRSMGDIIKKKYKKFLEAGLLQLEDSIHPSKIEAQMASSKVVVVPSTIDNYPYVVLEMMSLGLIVLVSKQGGQSEIVEDGVNGFVFDHQDPDSFLRKLKQILDLSEIEAQNIIGKAHTWVNQHVNPAQIFERKHEILQRSVALAQASHRFPFTRGKSALVEGTLQEADLVSVVVPYYNMGRFIDSTIASLQAIEDIAVEILLVNDGSCEQESLQKLDAYRGKPGIRVFDTKNNGLSAARNFGAEQAKGAYLAFLDADDMVAPNFYSKAVKVLKASNNVHFVGAWTQYFGSSSKVWPTFIPEPPIILYHNLINSSALLYRRESFLAGGQNDTQLTSLEDYDSVISMLGNSYYGVVLPEVLFYYRVRKKSMFRKLSKTKKTILKDYIVSKHKELYAQYASEVINLLNTNGPGIQIDNPTLDYYSKSNFYLNNMVSTKVLSLVKKHSKIKKAAYQVYKVLK</sequence>
<dbReference type="InterPro" id="IPR001173">
    <property type="entry name" value="Glyco_trans_2-like"/>
</dbReference>
<dbReference type="Gene3D" id="3.90.550.10">
    <property type="entry name" value="Spore Coat Polysaccharide Biosynthesis Protein SpsA, Chain A"/>
    <property type="match status" value="1"/>
</dbReference>
<evidence type="ECO:0000259" key="1">
    <source>
        <dbReference type="Pfam" id="PF00534"/>
    </source>
</evidence>
<dbReference type="InterPro" id="IPR029044">
    <property type="entry name" value="Nucleotide-diphossugar_trans"/>
</dbReference>
<keyword evidence="5" id="KW-1185">Reference proteome</keyword>
<dbReference type="SUPFAM" id="SSF53448">
    <property type="entry name" value="Nucleotide-diphospho-sugar transferases"/>
    <property type="match status" value="1"/>
</dbReference>
<dbReference type="CDD" id="cd03801">
    <property type="entry name" value="GT4_PimA-like"/>
    <property type="match status" value="1"/>
</dbReference>
<feature type="domain" description="Glycosyltransferase subfamily 4-like N-terminal" evidence="3">
    <location>
        <begin position="2"/>
        <end position="169"/>
    </location>
</feature>
<evidence type="ECO:0000259" key="2">
    <source>
        <dbReference type="Pfam" id="PF00535"/>
    </source>
</evidence>
<dbReference type="InterPro" id="IPR028098">
    <property type="entry name" value="Glyco_trans_4-like_N"/>
</dbReference>
<dbReference type="SUPFAM" id="SSF53756">
    <property type="entry name" value="UDP-Glycosyltransferase/glycogen phosphorylase"/>
    <property type="match status" value="1"/>
</dbReference>
<evidence type="ECO:0000259" key="3">
    <source>
        <dbReference type="Pfam" id="PF13439"/>
    </source>
</evidence>
<proteinExistence type="predicted"/>
<dbReference type="Pfam" id="PF00535">
    <property type="entry name" value="Glycos_transf_2"/>
    <property type="match status" value="1"/>
</dbReference>
<reference evidence="5" key="1">
    <citation type="journal article" date="2019" name="Int. J. Syst. Evol. Microbiol.">
        <title>The Global Catalogue of Microorganisms (GCM) 10K type strain sequencing project: providing services to taxonomists for standard genome sequencing and annotation.</title>
        <authorList>
            <consortium name="The Broad Institute Genomics Platform"/>
            <consortium name="The Broad Institute Genome Sequencing Center for Infectious Disease"/>
            <person name="Wu L."/>
            <person name="Ma J."/>
        </authorList>
    </citation>
    <scope>NUCLEOTIDE SEQUENCE [LARGE SCALE GENOMIC DNA]</scope>
    <source>
        <strain evidence="5">JCM 17917</strain>
    </source>
</reference>
<protein>
    <submittedName>
        <fullName evidence="4">Uncharacterized protein</fullName>
    </submittedName>
</protein>
<feature type="domain" description="Glycosyltransferase 2-like" evidence="2">
    <location>
        <begin position="404"/>
        <end position="530"/>
    </location>
</feature>
<dbReference type="Pfam" id="PF00534">
    <property type="entry name" value="Glycos_transf_1"/>
    <property type="match status" value="1"/>
</dbReference>
<comment type="caution">
    <text evidence="4">The sequence shown here is derived from an EMBL/GenBank/DDBJ whole genome shotgun (WGS) entry which is preliminary data.</text>
</comment>
<dbReference type="Proteomes" id="UP001501844">
    <property type="component" value="Unassembled WGS sequence"/>
</dbReference>